<keyword evidence="3 10" id="KW-0132">Cell division</keyword>
<evidence type="ECO:0000256" key="2">
    <source>
        <dbReference type="ARBA" id="ARBA00022598"/>
    </source>
</evidence>
<dbReference type="GO" id="GO:0005524">
    <property type="term" value="F:ATP binding"/>
    <property type="evidence" value="ECO:0007669"/>
    <property type="project" value="UniProtKB-UniRule"/>
</dbReference>
<evidence type="ECO:0000256" key="7">
    <source>
        <dbReference type="ARBA" id="ARBA00022984"/>
    </source>
</evidence>
<comment type="catalytic activity">
    <reaction evidence="10 11">
        <text>D-alanyl-D-alanine + UDP-N-acetyl-alpha-D-muramoyl-L-alanyl-gamma-D-glutamyl-meso-2,6-diaminopimelate + ATP = UDP-N-acetyl-alpha-D-muramoyl-L-alanyl-gamma-D-glutamyl-meso-2,6-diaminopimeloyl-D-alanyl-D-alanine + ADP + phosphate + H(+)</text>
        <dbReference type="Rhea" id="RHEA:28374"/>
        <dbReference type="ChEBI" id="CHEBI:15378"/>
        <dbReference type="ChEBI" id="CHEBI:30616"/>
        <dbReference type="ChEBI" id="CHEBI:43474"/>
        <dbReference type="ChEBI" id="CHEBI:57822"/>
        <dbReference type="ChEBI" id="CHEBI:61386"/>
        <dbReference type="ChEBI" id="CHEBI:83905"/>
        <dbReference type="ChEBI" id="CHEBI:456216"/>
        <dbReference type="EC" id="6.3.2.10"/>
    </reaction>
</comment>
<dbReference type="GO" id="GO:0008766">
    <property type="term" value="F:UDP-N-acetylmuramoylalanyl-D-glutamyl-2,6-diaminopimelate-D-alanyl-D-alanine ligase activity"/>
    <property type="evidence" value="ECO:0007669"/>
    <property type="project" value="RHEA"/>
</dbReference>
<dbReference type="GO" id="GO:0071555">
    <property type="term" value="P:cell wall organization"/>
    <property type="evidence" value="ECO:0007669"/>
    <property type="project" value="UniProtKB-KW"/>
</dbReference>
<evidence type="ECO:0000259" key="12">
    <source>
        <dbReference type="Pfam" id="PF01225"/>
    </source>
</evidence>
<comment type="similarity">
    <text evidence="10">Belongs to the MurCDEF family. MurF subfamily.</text>
</comment>
<protein>
    <recommendedName>
        <fullName evidence="10 11">UDP-N-acetylmuramoyl-tripeptide--D-alanyl-D-alanine ligase</fullName>
        <ecNumber evidence="10 11">6.3.2.10</ecNumber>
    </recommendedName>
    <alternativeName>
        <fullName evidence="10">D-alanyl-D-alanine-adding enzyme</fullName>
    </alternativeName>
</protein>
<reference evidence="16" key="1">
    <citation type="submission" date="2016-10" db="EMBL/GenBank/DDBJ databases">
        <authorList>
            <person name="Varghese N."/>
            <person name="Submissions S."/>
        </authorList>
    </citation>
    <scope>NUCLEOTIDE SEQUENCE [LARGE SCALE GENOMIC DNA]</scope>
    <source>
        <strain evidence="16">DSM 173</strain>
    </source>
</reference>
<dbReference type="PANTHER" id="PTHR43024:SF1">
    <property type="entry name" value="UDP-N-ACETYLMURAMOYL-TRIPEPTIDE--D-ALANYL-D-ALANINE LIGASE"/>
    <property type="match status" value="1"/>
</dbReference>
<feature type="domain" description="Mur ligase central" evidence="14">
    <location>
        <begin position="107"/>
        <end position="299"/>
    </location>
</feature>
<dbReference type="Pfam" id="PF01225">
    <property type="entry name" value="Mur_ligase"/>
    <property type="match status" value="1"/>
</dbReference>
<keyword evidence="6 10" id="KW-0133">Cell shape</keyword>
<proteinExistence type="inferred from homology"/>
<evidence type="ECO:0000256" key="11">
    <source>
        <dbReference type="RuleBase" id="RU004136"/>
    </source>
</evidence>
<dbReference type="HAMAP" id="MF_02019">
    <property type="entry name" value="MurF"/>
    <property type="match status" value="1"/>
</dbReference>
<sequence>MTAPMWTLAQAVAAVGGIRHGADVAFTSVGTDSRADCSGQLFIALRGERFDGHDYVAAAQAAGAVAALVEQPLALDLPQWVVADTRLALGQLAAAWRNRFAGRVIAITGSNGKTTVKELLAAILAQVGTVRATRGNLNNDIGMPLTLLSARAEDFLVLEMGANHPGEIGYMTDIARPDVALITNAGRAHLEGFGSIAGVAQAKGEIARGLPPEGVFVVSGDSPYLELWRELAAGRRMLTFALDGAADLSASTASLRVTWEPEGFRTQFVAQIAGEAWPLALQLAGQHNVRNALAATAAALAALGLDREAIHTGLETLTPVKGRLFPRRCREIGVIDDSYNANPDSLRAAIDVLATLDGRRTLVLGDLGELGPDAALLHAEIGQYARAAGLDQLCTVGTLSAEASRAFGTGGAHFGDQSALLAYLKTTLHPGDRVLVKGSRLARMERIVEALCAEDDC</sequence>
<comment type="subcellular location">
    <subcellularLocation>
        <location evidence="10 11">Cytoplasm</location>
    </subcellularLocation>
</comment>
<dbReference type="GO" id="GO:0009252">
    <property type="term" value="P:peptidoglycan biosynthetic process"/>
    <property type="evidence" value="ECO:0007669"/>
    <property type="project" value="UniProtKB-UniRule"/>
</dbReference>
<keyword evidence="16" id="KW-1185">Reference proteome</keyword>
<dbReference type="GO" id="GO:0008360">
    <property type="term" value="P:regulation of cell shape"/>
    <property type="evidence" value="ECO:0007669"/>
    <property type="project" value="UniProtKB-KW"/>
</dbReference>
<keyword evidence="9 10" id="KW-0961">Cell wall biogenesis/degradation</keyword>
<dbReference type="NCBIfam" id="TIGR01143">
    <property type="entry name" value="murF"/>
    <property type="match status" value="1"/>
</dbReference>
<feature type="binding site" evidence="10">
    <location>
        <begin position="109"/>
        <end position="115"/>
    </location>
    <ligand>
        <name>ATP</name>
        <dbReference type="ChEBI" id="CHEBI:30616"/>
    </ligand>
</feature>
<dbReference type="InterPro" id="IPR013221">
    <property type="entry name" value="Mur_ligase_cen"/>
</dbReference>
<dbReference type="InterPro" id="IPR036615">
    <property type="entry name" value="Mur_ligase_C_dom_sf"/>
</dbReference>
<keyword evidence="7 10" id="KW-0573">Peptidoglycan synthesis</keyword>
<evidence type="ECO:0000256" key="6">
    <source>
        <dbReference type="ARBA" id="ARBA00022960"/>
    </source>
</evidence>
<dbReference type="InterPro" id="IPR036565">
    <property type="entry name" value="Mur-like_cat_sf"/>
</dbReference>
<dbReference type="SUPFAM" id="SSF53244">
    <property type="entry name" value="MurD-like peptide ligases, peptide-binding domain"/>
    <property type="match status" value="1"/>
</dbReference>
<evidence type="ECO:0000256" key="5">
    <source>
        <dbReference type="ARBA" id="ARBA00022840"/>
    </source>
</evidence>
<evidence type="ECO:0000256" key="3">
    <source>
        <dbReference type="ARBA" id="ARBA00022618"/>
    </source>
</evidence>
<dbReference type="AlphaFoldDB" id="A0A1H3C6W7"/>
<dbReference type="Gene3D" id="3.90.190.20">
    <property type="entry name" value="Mur ligase, C-terminal domain"/>
    <property type="match status" value="1"/>
</dbReference>
<dbReference type="SUPFAM" id="SSF53623">
    <property type="entry name" value="MurD-like peptide ligases, catalytic domain"/>
    <property type="match status" value="1"/>
</dbReference>
<dbReference type="GO" id="GO:0005737">
    <property type="term" value="C:cytoplasm"/>
    <property type="evidence" value="ECO:0007669"/>
    <property type="project" value="UniProtKB-SubCell"/>
</dbReference>
<dbReference type="Gene3D" id="3.40.1390.10">
    <property type="entry name" value="MurE/MurF, N-terminal domain"/>
    <property type="match status" value="1"/>
</dbReference>
<accession>A0A1H3C6W7</accession>
<dbReference type="InterPro" id="IPR005863">
    <property type="entry name" value="UDP-N-AcMur_synth"/>
</dbReference>
<feature type="domain" description="Mur ligase N-terminal catalytic" evidence="12">
    <location>
        <begin position="27"/>
        <end position="84"/>
    </location>
</feature>
<evidence type="ECO:0000256" key="8">
    <source>
        <dbReference type="ARBA" id="ARBA00023306"/>
    </source>
</evidence>
<dbReference type="Pfam" id="PF08245">
    <property type="entry name" value="Mur_ligase_M"/>
    <property type="match status" value="1"/>
</dbReference>
<comment type="function">
    <text evidence="10 11">Involved in cell wall formation. Catalyzes the final step in the synthesis of UDP-N-acetylmuramoyl-pentapeptide, the precursor of murein.</text>
</comment>
<dbReference type="GO" id="GO:0047480">
    <property type="term" value="F:UDP-N-acetylmuramoyl-tripeptide-D-alanyl-D-alanine ligase activity"/>
    <property type="evidence" value="ECO:0007669"/>
    <property type="project" value="UniProtKB-UniRule"/>
</dbReference>
<dbReference type="EMBL" id="FNOW01000005">
    <property type="protein sequence ID" value="SDX49648.1"/>
    <property type="molecule type" value="Genomic_DNA"/>
</dbReference>
<evidence type="ECO:0000259" key="13">
    <source>
        <dbReference type="Pfam" id="PF02875"/>
    </source>
</evidence>
<evidence type="ECO:0000259" key="14">
    <source>
        <dbReference type="Pfam" id="PF08245"/>
    </source>
</evidence>
<dbReference type="InterPro" id="IPR000713">
    <property type="entry name" value="Mur_ligase_N"/>
</dbReference>
<evidence type="ECO:0000256" key="4">
    <source>
        <dbReference type="ARBA" id="ARBA00022741"/>
    </source>
</evidence>
<keyword evidence="1 10" id="KW-0963">Cytoplasm</keyword>
<dbReference type="SUPFAM" id="SSF63418">
    <property type="entry name" value="MurE/MurF N-terminal domain"/>
    <property type="match status" value="1"/>
</dbReference>
<dbReference type="Proteomes" id="UP000198672">
    <property type="component" value="Unassembled WGS sequence"/>
</dbReference>
<name>A0A1H3C6W7_ALLWA</name>
<keyword evidence="4 10" id="KW-0547">Nucleotide-binding</keyword>
<organism evidence="15 16">
    <name type="scientific">Allochromatium warmingii</name>
    <name type="common">Chromatium warmingii</name>
    <dbReference type="NCBI Taxonomy" id="61595"/>
    <lineage>
        <taxon>Bacteria</taxon>
        <taxon>Pseudomonadati</taxon>
        <taxon>Pseudomonadota</taxon>
        <taxon>Gammaproteobacteria</taxon>
        <taxon>Chromatiales</taxon>
        <taxon>Chromatiaceae</taxon>
        <taxon>Allochromatium</taxon>
    </lineage>
</organism>
<dbReference type="GO" id="GO:0051301">
    <property type="term" value="P:cell division"/>
    <property type="evidence" value="ECO:0007669"/>
    <property type="project" value="UniProtKB-KW"/>
</dbReference>
<dbReference type="InterPro" id="IPR051046">
    <property type="entry name" value="MurCDEF_CellWall_CoF430Synth"/>
</dbReference>
<dbReference type="InterPro" id="IPR004101">
    <property type="entry name" value="Mur_ligase_C"/>
</dbReference>
<evidence type="ECO:0000256" key="10">
    <source>
        <dbReference type="HAMAP-Rule" id="MF_02019"/>
    </source>
</evidence>
<evidence type="ECO:0000313" key="15">
    <source>
        <dbReference type="EMBL" id="SDX49648.1"/>
    </source>
</evidence>
<dbReference type="EC" id="6.3.2.10" evidence="10 11"/>
<dbReference type="InterPro" id="IPR035911">
    <property type="entry name" value="MurE/MurF_N"/>
</dbReference>
<evidence type="ECO:0000313" key="16">
    <source>
        <dbReference type="Proteomes" id="UP000198672"/>
    </source>
</evidence>
<comment type="pathway">
    <text evidence="10 11">Cell wall biogenesis; peptidoglycan biosynthesis.</text>
</comment>
<dbReference type="PANTHER" id="PTHR43024">
    <property type="entry name" value="UDP-N-ACETYLMURAMOYL-TRIPEPTIDE--D-ALANYL-D-ALANINE LIGASE"/>
    <property type="match status" value="1"/>
</dbReference>
<gene>
    <name evidence="10" type="primary">murF</name>
    <name evidence="15" type="ORF">SAMN05421644_10522</name>
</gene>
<dbReference type="Pfam" id="PF02875">
    <property type="entry name" value="Mur_ligase_C"/>
    <property type="match status" value="1"/>
</dbReference>
<dbReference type="STRING" id="61595.SAMN05421644_10522"/>
<evidence type="ECO:0000256" key="1">
    <source>
        <dbReference type="ARBA" id="ARBA00022490"/>
    </source>
</evidence>
<feature type="domain" description="Mur ligase C-terminal" evidence="13">
    <location>
        <begin position="330"/>
        <end position="440"/>
    </location>
</feature>
<evidence type="ECO:0000256" key="9">
    <source>
        <dbReference type="ARBA" id="ARBA00023316"/>
    </source>
</evidence>
<dbReference type="Gene3D" id="3.40.1190.10">
    <property type="entry name" value="Mur-like, catalytic domain"/>
    <property type="match status" value="1"/>
</dbReference>
<keyword evidence="5 10" id="KW-0067">ATP-binding</keyword>
<keyword evidence="8 10" id="KW-0131">Cell cycle</keyword>
<dbReference type="UniPathway" id="UPA00219"/>
<keyword evidence="2 10" id="KW-0436">Ligase</keyword>